<dbReference type="AlphaFoldDB" id="A0ABD2PAZ8"/>
<organism evidence="1 2">
    <name type="scientific">Cryptolaemus montrouzieri</name>
    <dbReference type="NCBI Taxonomy" id="559131"/>
    <lineage>
        <taxon>Eukaryota</taxon>
        <taxon>Metazoa</taxon>
        <taxon>Ecdysozoa</taxon>
        <taxon>Arthropoda</taxon>
        <taxon>Hexapoda</taxon>
        <taxon>Insecta</taxon>
        <taxon>Pterygota</taxon>
        <taxon>Neoptera</taxon>
        <taxon>Endopterygota</taxon>
        <taxon>Coleoptera</taxon>
        <taxon>Polyphaga</taxon>
        <taxon>Cucujiformia</taxon>
        <taxon>Coccinelloidea</taxon>
        <taxon>Coccinellidae</taxon>
        <taxon>Scymninae</taxon>
        <taxon>Scymnini</taxon>
        <taxon>Cryptolaemus</taxon>
    </lineage>
</organism>
<evidence type="ECO:0000313" key="2">
    <source>
        <dbReference type="Proteomes" id="UP001516400"/>
    </source>
</evidence>
<protein>
    <submittedName>
        <fullName evidence="1">Uncharacterized protein</fullName>
    </submittedName>
</protein>
<comment type="caution">
    <text evidence="1">The sequence shown here is derived from an EMBL/GenBank/DDBJ whole genome shotgun (WGS) entry which is preliminary data.</text>
</comment>
<proteinExistence type="predicted"/>
<keyword evidence="2" id="KW-1185">Reference proteome</keyword>
<name>A0ABD2PAZ8_9CUCU</name>
<evidence type="ECO:0000313" key="1">
    <source>
        <dbReference type="EMBL" id="KAL3288172.1"/>
    </source>
</evidence>
<reference evidence="1 2" key="1">
    <citation type="journal article" date="2021" name="BMC Biol.">
        <title>Horizontally acquired antibacterial genes associated with adaptive radiation of ladybird beetles.</title>
        <authorList>
            <person name="Li H.S."/>
            <person name="Tang X.F."/>
            <person name="Huang Y.H."/>
            <person name="Xu Z.Y."/>
            <person name="Chen M.L."/>
            <person name="Du X.Y."/>
            <person name="Qiu B.Y."/>
            <person name="Chen P.T."/>
            <person name="Zhang W."/>
            <person name="Slipinski A."/>
            <person name="Escalona H.E."/>
            <person name="Waterhouse R.M."/>
            <person name="Zwick A."/>
            <person name="Pang H."/>
        </authorList>
    </citation>
    <scope>NUCLEOTIDE SEQUENCE [LARGE SCALE GENOMIC DNA]</scope>
    <source>
        <strain evidence="1">SYSU2018</strain>
    </source>
</reference>
<dbReference type="EMBL" id="JABFTP020000185">
    <property type="protein sequence ID" value="KAL3288172.1"/>
    <property type="molecule type" value="Genomic_DNA"/>
</dbReference>
<accession>A0ABD2PAZ8</accession>
<dbReference type="Proteomes" id="UP001516400">
    <property type="component" value="Unassembled WGS sequence"/>
</dbReference>
<sequence length="111" mass="13368">MVNYDQLRDKLRNEKWNDIYHSYDTESASKYFIEQLQGCIRSCTKKIRIKKQKFEKKGMDDGHLLRSLNDVELKMKFRKYRNKLTELIKTRKNEYSRGEIVKNGGNSEGLW</sequence>
<feature type="non-terminal residue" evidence="1">
    <location>
        <position position="111"/>
    </location>
</feature>
<gene>
    <name evidence="1" type="ORF">HHI36_002623</name>
</gene>